<sequence length="454" mass="51695">MGAMSILSTKPAGGTQVDTESTERSWLEIVKAAANLEIRDITTHEPSEYPTVVEQAWVQSIKDPKDFARVKEYDYVGDVLQRVEKNVDQDKKASRLYEEECELVRNLQEKLELRIGFTEAVFFKVLKRYLRRLVLDVEGHPQNAESHRHRKAAVEVSDRRIALALVWKLSWNLGPRLISVLIDCSIFFQCWTLIHTFLQRRVVDSRDCSKIVEVAIQNQLPRTLCLCITYSTDLAPQDVYYMLVYFLDSAEDTHKSFLLVKGEWRRLVLQKIQAYLKKKDGSSSADGPSPATLLALAKAIDNFTASELCIHHLVALEQDEAVLSSVVSRLETAQQLRLLQYLHKWIVQYSSQLGNYPVSRIGRIPSLNQVFFWTSIILEGNYAQFVLSPQFHPVLEGIKGLLQPLVDLCTELTPLLGVVDHLRHRRYAAVKKAPRVAVPQAPTDYIIELLDLGG</sequence>
<gene>
    <name evidence="2" type="ORF">R1flu_012181</name>
</gene>
<dbReference type="PANTHER" id="PTHR37181">
    <property type="entry name" value="F6A14.6 PROTEIN"/>
    <property type="match status" value="1"/>
</dbReference>
<dbReference type="PANTHER" id="PTHR37181:SF1">
    <property type="entry name" value="F6A14.6 PROTEIN"/>
    <property type="match status" value="1"/>
</dbReference>
<evidence type="ECO:0000256" key="1">
    <source>
        <dbReference type="SAM" id="MobiDB-lite"/>
    </source>
</evidence>
<proteinExistence type="predicted"/>
<organism evidence="2 3">
    <name type="scientific">Riccia fluitans</name>
    <dbReference type="NCBI Taxonomy" id="41844"/>
    <lineage>
        <taxon>Eukaryota</taxon>
        <taxon>Viridiplantae</taxon>
        <taxon>Streptophyta</taxon>
        <taxon>Embryophyta</taxon>
        <taxon>Marchantiophyta</taxon>
        <taxon>Marchantiopsida</taxon>
        <taxon>Marchantiidae</taxon>
        <taxon>Marchantiales</taxon>
        <taxon>Ricciaceae</taxon>
        <taxon>Riccia</taxon>
    </lineage>
</organism>
<evidence type="ECO:0000313" key="2">
    <source>
        <dbReference type="EMBL" id="KAL2644594.1"/>
    </source>
</evidence>
<name>A0ABD1Z9X3_9MARC</name>
<dbReference type="AlphaFoldDB" id="A0ABD1Z9X3"/>
<evidence type="ECO:0000313" key="3">
    <source>
        <dbReference type="Proteomes" id="UP001605036"/>
    </source>
</evidence>
<accession>A0ABD1Z9X3</accession>
<protein>
    <submittedName>
        <fullName evidence="2">Uncharacterized protein</fullName>
    </submittedName>
</protein>
<keyword evidence="3" id="KW-1185">Reference proteome</keyword>
<dbReference type="EMBL" id="JBHFFA010000002">
    <property type="protein sequence ID" value="KAL2644594.1"/>
    <property type="molecule type" value="Genomic_DNA"/>
</dbReference>
<comment type="caution">
    <text evidence="2">The sequence shown here is derived from an EMBL/GenBank/DDBJ whole genome shotgun (WGS) entry which is preliminary data.</text>
</comment>
<dbReference type="Proteomes" id="UP001605036">
    <property type="component" value="Unassembled WGS sequence"/>
</dbReference>
<reference evidence="2 3" key="1">
    <citation type="submission" date="2024-09" db="EMBL/GenBank/DDBJ databases">
        <title>Chromosome-scale assembly of Riccia fluitans.</title>
        <authorList>
            <person name="Paukszto L."/>
            <person name="Sawicki J."/>
            <person name="Karawczyk K."/>
            <person name="Piernik-Szablinska J."/>
            <person name="Szczecinska M."/>
            <person name="Mazdziarz M."/>
        </authorList>
    </citation>
    <scope>NUCLEOTIDE SEQUENCE [LARGE SCALE GENOMIC DNA]</scope>
    <source>
        <strain evidence="2">Rf_01</strain>
        <tissue evidence="2">Aerial parts of the thallus</tissue>
    </source>
</reference>
<feature type="region of interest" description="Disordered" evidence="1">
    <location>
        <begin position="1"/>
        <end position="20"/>
    </location>
</feature>